<sequence length="124" mass="14076">MSVIQVEAFEAPLSWPLSESMRLVLRDQEGRLFITPRGACVSDTRAMRKAEADGQPVYELHGRIFISLNWLFSDAWPDACLPNIRKIIPADVPVRFYTGMAEKLPGKLVQIKVIRRVPDVFGKH</sequence>
<reference evidence="1 2" key="1">
    <citation type="submission" date="2016-10" db="EMBL/GenBank/DDBJ databases">
        <authorList>
            <person name="de Groot N.N."/>
        </authorList>
    </citation>
    <scope>NUCLEOTIDE SEQUENCE [LARGE SCALE GENOMIC DNA]</scope>
    <source>
        <strain evidence="1 2">CGMCC 1.9167</strain>
    </source>
</reference>
<evidence type="ECO:0000313" key="2">
    <source>
        <dbReference type="Proteomes" id="UP000198644"/>
    </source>
</evidence>
<proteinExistence type="predicted"/>
<dbReference type="Proteomes" id="UP000198644">
    <property type="component" value="Unassembled WGS sequence"/>
</dbReference>
<keyword evidence="2" id="KW-1185">Reference proteome</keyword>
<dbReference type="AlphaFoldDB" id="A0A1I6HSR6"/>
<dbReference type="EMBL" id="FOYW01000001">
    <property type="protein sequence ID" value="SFR57496.1"/>
    <property type="molecule type" value="Genomic_DNA"/>
</dbReference>
<name>A0A1I6HSR6_9GAMM</name>
<organism evidence="1 2">
    <name type="scientific">Marinobacter daqiaonensis</name>
    <dbReference type="NCBI Taxonomy" id="650891"/>
    <lineage>
        <taxon>Bacteria</taxon>
        <taxon>Pseudomonadati</taxon>
        <taxon>Pseudomonadota</taxon>
        <taxon>Gammaproteobacteria</taxon>
        <taxon>Pseudomonadales</taxon>
        <taxon>Marinobacteraceae</taxon>
        <taxon>Marinobacter</taxon>
    </lineage>
</organism>
<protein>
    <submittedName>
        <fullName evidence="1">Uncharacterized protein</fullName>
    </submittedName>
</protein>
<accession>A0A1I6HSR6</accession>
<evidence type="ECO:0000313" key="1">
    <source>
        <dbReference type="EMBL" id="SFR57496.1"/>
    </source>
</evidence>
<gene>
    <name evidence="1" type="ORF">SAMN05216203_1507</name>
</gene>
<dbReference type="RefSeq" id="WP_092010318.1">
    <property type="nucleotide sequence ID" value="NZ_FOYW01000001.1"/>
</dbReference>